<dbReference type="PROSITE" id="PS50222">
    <property type="entry name" value="EF_HAND_2"/>
    <property type="match status" value="1"/>
</dbReference>
<evidence type="ECO:0000256" key="1">
    <source>
        <dbReference type="SAM" id="MobiDB-lite"/>
    </source>
</evidence>
<dbReference type="InterPro" id="IPR018247">
    <property type="entry name" value="EF_Hand_1_Ca_BS"/>
</dbReference>
<proteinExistence type="predicted"/>
<sequence>MSKIALIATALLMMAGSALAAPDNAQASPSAPAKTAAPKAATTRSSSGGVMRYDANKDGTVTAEEWKTGQQARFKSLDANGDGKLSQDEMYARTPAVGNSILPSDSQASRQSGNFQRLDTDKDGFVTLTEFMVQADRNFARCDTDRNGRIDTAECRQALQRKPAER</sequence>
<evidence type="ECO:0000313" key="4">
    <source>
        <dbReference type="EMBL" id="MBU8875270.1"/>
    </source>
</evidence>
<gene>
    <name evidence="4" type="ORF">KQ910_15965</name>
</gene>
<feature type="region of interest" description="Disordered" evidence="1">
    <location>
        <begin position="21"/>
        <end position="54"/>
    </location>
</feature>
<evidence type="ECO:0000259" key="3">
    <source>
        <dbReference type="PROSITE" id="PS50222"/>
    </source>
</evidence>
<dbReference type="SMART" id="SM00054">
    <property type="entry name" value="EFh"/>
    <property type="match status" value="2"/>
</dbReference>
<dbReference type="RefSeq" id="WP_216962249.1">
    <property type="nucleotide sequence ID" value="NZ_JAHOPB010000001.1"/>
</dbReference>
<feature type="compositionally biased region" description="Low complexity" evidence="1">
    <location>
        <begin position="21"/>
        <end position="47"/>
    </location>
</feature>
<dbReference type="Pfam" id="PF13202">
    <property type="entry name" value="EF-hand_5"/>
    <property type="match status" value="1"/>
</dbReference>
<comment type="caution">
    <text evidence="4">The sequence shown here is derived from an EMBL/GenBank/DDBJ whole genome shotgun (WGS) entry which is preliminary data.</text>
</comment>
<dbReference type="Proteomes" id="UP000727907">
    <property type="component" value="Unassembled WGS sequence"/>
</dbReference>
<dbReference type="PANTHER" id="PTHR10827:SF85">
    <property type="entry name" value="CALCIUM-BINDING PROTEIN"/>
    <property type="match status" value="1"/>
</dbReference>
<evidence type="ECO:0000256" key="2">
    <source>
        <dbReference type="SAM" id="SignalP"/>
    </source>
</evidence>
<accession>A0ABS6IMM1</accession>
<feature type="region of interest" description="Disordered" evidence="1">
    <location>
        <begin position="97"/>
        <end position="116"/>
    </location>
</feature>
<feature type="signal peptide" evidence="2">
    <location>
        <begin position="1"/>
        <end position="20"/>
    </location>
</feature>
<dbReference type="PROSITE" id="PS00018">
    <property type="entry name" value="EF_HAND_1"/>
    <property type="match status" value="1"/>
</dbReference>
<protein>
    <submittedName>
        <fullName evidence="4">EF-hand domain-containing protein</fullName>
    </submittedName>
</protein>
<dbReference type="PANTHER" id="PTHR10827">
    <property type="entry name" value="RETICULOCALBIN"/>
    <property type="match status" value="1"/>
</dbReference>
<reference evidence="4 5" key="1">
    <citation type="submission" date="2021-06" db="EMBL/GenBank/DDBJ databases">
        <authorList>
            <person name="Lee D.H."/>
        </authorList>
    </citation>
    <scope>NUCLEOTIDE SEQUENCE [LARGE SCALE GENOMIC DNA]</scope>
    <source>
        <strain evidence="4 5">MMS21-HV4-11</strain>
    </source>
</reference>
<feature type="compositionally biased region" description="Polar residues" evidence="1">
    <location>
        <begin position="101"/>
        <end position="116"/>
    </location>
</feature>
<keyword evidence="2" id="KW-0732">Signal</keyword>
<feature type="domain" description="EF-hand" evidence="3">
    <location>
        <begin position="130"/>
        <end position="165"/>
    </location>
</feature>
<feature type="chain" id="PRO_5047016293" evidence="2">
    <location>
        <begin position="21"/>
        <end position="166"/>
    </location>
</feature>
<dbReference type="Pfam" id="PF13499">
    <property type="entry name" value="EF-hand_7"/>
    <property type="match status" value="1"/>
</dbReference>
<name>A0ABS6IMM1_9HYPH</name>
<evidence type="ECO:0000313" key="5">
    <source>
        <dbReference type="Proteomes" id="UP000727907"/>
    </source>
</evidence>
<keyword evidence="5" id="KW-1185">Reference proteome</keyword>
<organism evidence="4 5">
    <name type="scientific">Reyranella humidisoli</name>
    <dbReference type="NCBI Taxonomy" id="2849149"/>
    <lineage>
        <taxon>Bacteria</taxon>
        <taxon>Pseudomonadati</taxon>
        <taxon>Pseudomonadota</taxon>
        <taxon>Alphaproteobacteria</taxon>
        <taxon>Hyphomicrobiales</taxon>
        <taxon>Reyranellaceae</taxon>
        <taxon>Reyranella</taxon>
    </lineage>
</organism>
<dbReference type="InterPro" id="IPR002048">
    <property type="entry name" value="EF_hand_dom"/>
</dbReference>
<dbReference type="EMBL" id="JAHOPB010000001">
    <property type="protein sequence ID" value="MBU8875270.1"/>
    <property type="molecule type" value="Genomic_DNA"/>
</dbReference>